<evidence type="ECO:0000313" key="4">
    <source>
        <dbReference type="EMBL" id="CAF0750956.1"/>
    </source>
</evidence>
<dbReference type="PANTHER" id="PTHR12387:SF0">
    <property type="entry name" value="26S PROTEASOME NON-ATPASE REGULATORY SUBUNIT 8"/>
    <property type="match status" value="1"/>
</dbReference>
<dbReference type="GO" id="GO:0043161">
    <property type="term" value="P:proteasome-mediated ubiquitin-dependent protein catabolic process"/>
    <property type="evidence" value="ECO:0007669"/>
    <property type="project" value="TreeGrafter"/>
</dbReference>
<dbReference type="PANTHER" id="PTHR12387">
    <property type="entry name" value="26S PROTEASOME NON-ATPASE REGULATORY SUBUNIT 8"/>
    <property type="match status" value="1"/>
</dbReference>
<evidence type="ECO:0000256" key="2">
    <source>
        <dbReference type="SAM" id="MobiDB-lite"/>
    </source>
</evidence>
<accession>A0A813PBB8</accession>
<dbReference type="Pfam" id="PF10075">
    <property type="entry name" value="CSN8_PSD8_EIF3K"/>
    <property type="match status" value="1"/>
</dbReference>
<dbReference type="Gene3D" id="1.25.40.990">
    <property type="match status" value="2"/>
</dbReference>
<dbReference type="Proteomes" id="UP000681722">
    <property type="component" value="Unassembled WGS sequence"/>
</dbReference>
<dbReference type="InterPro" id="IPR011990">
    <property type="entry name" value="TPR-like_helical_dom_sf"/>
</dbReference>
<reference evidence="4" key="1">
    <citation type="submission" date="2021-02" db="EMBL/GenBank/DDBJ databases">
        <authorList>
            <person name="Nowell W R."/>
        </authorList>
    </citation>
    <scope>NUCLEOTIDE SEQUENCE</scope>
</reference>
<dbReference type="Proteomes" id="UP000663829">
    <property type="component" value="Unassembled WGS sequence"/>
</dbReference>
<proteinExistence type="predicted"/>
<dbReference type="GO" id="GO:0005829">
    <property type="term" value="C:cytosol"/>
    <property type="evidence" value="ECO:0007669"/>
    <property type="project" value="TreeGrafter"/>
</dbReference>
<dbReference type="InterPro" id="IPR006746">
    <property type="entry name" value="26S_Psome_Rpn12"/>
</dbReference>
<dbReference type="GO" id="GO:0008541">
    <property type="term" value="C:proteasome regulatory particle, lid subcomplex"/>
    <property type="evidence" value="ECO:0007669"/>
    <property type="project" value="TreeGrafter"/>
</dbReference>
<evidence type="ECO:0000259" key="3">
    <source>
        <dbReference type="Pfam" id="PF10075"/>
    </source>
</evidence>
<dbReference type="GO" id="GO:0005634">
    <property type="term" value="C:nucleus"/>
    <property type="evidence" value="ECO:0007669"/>
    <property type="project" value="TreeGrafter"/>
</dbReference>
<feature type="domain" description="CSN8/PSMD8/EIF3K" evidence="3">
    <location>
        <begin position="108"/>
        <end position="202"/>
    </location>
</feature>
<keyword evidence="1" id="KW-0647">Proteasome</keyword>
<name>A0A813PBB8_9BILA</name>
<feature type="compositionally biased region" description="Low complexity" evidence="2">
    <location>
        <begin position="498"/>
        <end position="509"/>
    </location>
</feature>
<protein>
    <recommendedName>
        <fullName evidence="3">CSN8/PSMD8/EIF3K domain-containing protein</fullName>
    </recommendedName>
</protein>
<dbReference type="OrthoDB" id="26569at2759"/>
<dbReference type="SUPFAM" id="SSF48452">
    <property type="entry name" value="TPR-like"/>
    <property type="match status" value="1"/>
</dbReference>
<dbReference type="InterPro" id="IPR033464">
    <property type="entry name" value="CSN8_PSD8_EIF3K"/>
</dbReference>
<evidence type="ECO:0000313" key="6">
    <source>
        <dbReference type="Proteomes" id="UP000663829"/>
    </source>
</evidence>
<feature type="region of interest" description="Disordered" evidence="2">
    <location>
        <begin position="489"/>
        <end position="528"/>
    </location>
</feature>
<comment type="caution">
    <text evidence="4">The sequence shown here is derived from an EMBL/GenBank/DDBJ whole genome shotgun (WGS) entry which is preliminary data.</text>
</comment>
<sequence>MANLPADAKVLEALPLYEKLKNEWNRKPPNIEKCDELLRSLKNLFAEGGFYPSDISKDTRGLLIARDTLEIGAQCAVTMGDIPAFERSLAQLKPFYFDLGFCLFLLEELELLPPKDIQNNLYLKHPVSLEQYLMEGSYNKVFLAKGYVPSPSSNFFMEILLNTIRDEIAYCMEKSYRRIPFNEAGKILSLSNTDELNRIAQKIMDFNFSHKVTEAEEHVRQADKYLKTSLTNWKPDLDSAINELEKAMSCYRIANSYDKCLEISLRNAELQLKKESKFFAAKSYEQAATCAQQMNDLPQSAKYFDKAAQLLIEGGQRDSAVILYERIGPVFQNFDRLLAIDFYVKGARIAEVDDKTHQASELYEKAALQSIRQSQNFTQTSELLEKCSHILVKMERYDRLNRILLYRILIKLFMDDFVAANNLFERFCQEYPTFAEWEEAQNIQMLIEAFEQDDPDLISQNCQRPFFLAIDNEFVRLLKRWIRPTATKRPQNGAAVESSSSGGNHSGISQTTTISTVKPLQLDEDDLR</sequence>
<gene>
    <name evidence="4" type="ORF">GPM918_LOCUS828</name>
    <name evidence="5" type="ORF">SRO942_LOCUS828</name>
</gene>
<evidence type="ECO:0000256" key="1">
    <source>
        <dbReference type="ARBA" id="ARBA00022942"/>
    </source>
</evidence>
<dbReference type="AlphaFoldDB" id="A0A813PBB8"/>
<evidence type="ECO:0000313" key="5">
    <source>
        <dbReference type="EMBL" id="CAF3530513.1"/>
    </source>
</evidence>
<dbReference type="Gene3D" id="1.25.40.10">
    <property type="entry name" value="Tetratricopeptide repeat domain"/>
    <property type="match status" value="1"/>
</dbReference>
<keyword evidence="6" id="KW-1185">Reference proteome</keyword>
<dbReference type="Pfam" id="PF14938">
    <property type="entry name" value="SNAP"/>
    <property type="match status" value="1"/>
</dbReference>
<organism evidence="4 6">
    <name type="scientific">Didymodactylos carnosus</name>
    <dbReference type="NCBI Taxonomy" id="1234261"/>
    <lineage>
        <taxon>Eukaryota</taxon>
        <taxon>Metazoa</taxon>
        <taxon>Spiralia</taxon>
        <taxon>Gnathifera</taxon>
        <taxon>Rotifera</taxon>
        <taxon>Eurotatoria</taxon>
        <taxon>Bdelloidea</taxon>
        <taxon>Philodinida</taxon>
        <taxon>Philodinidae</taxon>
        <taxon>Didymodactylos</taxon>
    </lineage>
</organism>
<dbReference type="EMBL" id="CAJNOQ010000068">
    <property type="protein sequence ID" value="CAF0750956.1"/>
    <property type="molecule type" value="Genomic_DNA"/>
</dbReference>
<dbReference type="EMBL" id="CAJOBC010000068">
    <property type="protein sequence ID" value="CAF3530513.1"/>
    <property type="molecule type" value="Genomic_DNA"/>
</dbReference>